<dbReference type="GO" id="GO:0003723">
    <property type="term" value="F:RNA binding"/>
    <property type="evidence" value="ECO:0007669"/>
    <property type="project" value="InterPro"/>
</dbReference>
<feature type="non-terminal residue" evidence="2">
    <location>
        <position position="664"/>
    </location>
</feature>
<dbReference type="Proteomes" id="UP001187531">
    <property type="component" value="Unassembled WGS sequence"/>
</dbReference>
<evidence type="ECO:0000256" key="1">
    <source>
        <dbReference type="SAM" id="MobiDB-lite"/>
    </source>
</evidence>
<evidence type="ECO:0000313" key="3">
    <source>
        <dbReference type="Proteomes" id="UP001187531"/>
    </source>
</evidence>
<dbReference type="GO" id="GO:0009982">
    <property type="term" value="F:pseudouridine synthase activity"/>
    <property type="evidence" value="ECO:0007669"/>
    <property type="project" value="InterPro"/>
</dbReference>
<organism evidence="2 3">
    <name type="scientific">Artemia franciscana</name>
    <name type="common">Brine shrimp</name>
    <name type="synonym">Artemia sanfranciscana</name>
    <dbReference type="NCBI Taxonomy" id="6661"/>
    <lineage>
        <taxon>Eukaryota</taxon>
        <taxon>Metazoa</taxon>
        <taxon>Ecdysozoa</taxon>
        <taxon>Arthropoda</taxon>
        <taxon>Crustacea</taxon>
        <taxon>Branchiopoda</taxon>
        <taxon>Anostraca</taxon>
        <taxon>Artemiidae</taxon>
        <taxon>Artemia</taxon>
    </lineage>
</organism>
<name>A0AA88HCR2_ARTSF</name>
<feature type="compositionally biased region" description="Low complexity" evidence="1">
    <location>
        <begin position="134"/>
        <end position="143"/>
    </location>
</feature>
<accession>A0AA88HCR2</accession>
<dbReference type="InterPro" id="IPR020103">
    <property type="entry name" value="PsdUridine_synth_cat_dom_sf"/>
</dbReference>
<dbReference type="EMBL" id="JAVRJZ010000019">
    <property type="protein sequence ID" value="KAK2707959.1"/>
    <property type="molecule type" value="Genomic_DNA"/>
</dbReference>
<dbReference type="InterPro" id="IPR039048">
    <property type="entry name" value="Trub2"/>
</dbReference>
<evidence type="ECO:0000313" key="2">
    <source>
        <dbReference type="EMBL" id="KAK2707959.1"/>
    </source>
</evidence>
<dbReference type="PANTHER" id="PTHR13195">
    <property type="entry name" value="PSEUDOURIDINE SYNTHASE-RELATED"/>
    <property type="match status" value="1"/>
</dbReference>
<dbReference type="Gene3D" id="3.30.2350.10">
    <property type="entry name" value="Pseudouridine synthase"/>
    <property type="match status" value="1"/>
</dbReference>
<keyword evidence="3" id="KW-1185">Reference proteome</keyword>
<dbReference type="GO" id="GO:0001522">
    <property type="term" value="P:pseudouridine synthesis"/>
    <property type="evidence" value="ECO:0007669"/>
    <property type="project" value="InterPro"/>
</dbReference>
<proteinExistence type="predicted"/>
<reference evidence="2" key="1">
    <citation type="submission" date="2023-07" db="EMBL/GenBank/DDBJ databases">
        <title>Chromosome-level genome assembly of Artemia franciscana.</title>
        <authorList>
            <person name="Jo E."/>
        </authorList>
    </citation>
    <scope>NUCLEOTIDE SEQUENCE</scope>
    <source>
        <tissue evidence="2">Whole body</tissue>
    </source>
</reference>
<dbReference type="SUPFAM" id="SSF55120">
    <property type="entry name" value="Pseudouridine synthase"/>
    <property type="match status" value="1"/>
</dbReference>
<gene>
    <name evidence="2" type="ORF">QYM36_015591</name>
</gene>
<sequence length="664" mass="74812">HTVPYTVHSPAVTSSLDASWDFGNNTKKQIEHLPQPNGAILRQQSAVEYRVAYMRTGSSVCDEHWLDVSRSSLPHLPPTPSYTIPIVDIVDSASIGPRYRSWENVTKSAQEGLNQLHSMGFISNSGSFENSVSHSRSYSTMSDSRSDHVTSCVKNGRTEPADNSIAGKEKVWYETCVYSPVISRKKLSKIQSIDQPSSNNVYPMNNLNTQCANVNLIDRAAERRLTESVVPFESPKNQTVIQPATIEPNREISKPFEMSDFYKYSTKFKKQVTNVKMDDNRRRTHFLKYLNLKNVNWEMTSVDSCKLASKAARELTGLFCIHKPSGITTGRLKYKILHKLSHELSTKFKPQVPRQYFQIVPQPQLSSVSEHLRVKTIENTVTENLQDVENTRIPLAEVTPNSSDLVMHTDYNVIVRPNFADLPIVSGDPVLPEDFKFGFLKYLGFNTSGLLLAGINLTGRAMNVLKTMKWGRTYQVHGEFGIATDTCWSPDVQPSPFQNGVGRVLERSTYGHLTAKRLEGLLVSVQANYMKAMLMNEKIDLESEAAYELAVSGLLFPGENLSDLSDPRYEKDSQSFGITDIRLVNFKSPHFVLELQCVGDKEEWISELIHDIGLRMKTNAVCRKIICIKHGPFTNQMGLLQKHWTHAHILNAIEDANEVLLSTI</sequence>
<dbReference type="PANTHER" id="PTHR13195:SF0">
    <property type="entry name" value="PSEUDOURIDYLATE SYNTHASE TRUB2, MITOCHONDRIAL"/>
    <property type="match status" value="1"/>
</dbReference>
<feature type="region of interest" description="Disordered" evidence="1">
    <location>
        <begin position="134"/>
        <end position="155"/>
    </location>
</feature>
<protein>
    <submittedName>
        <fullName evidence="2">Uncharacterized protein</fullName>
    </submittedName>
</protein>
<comment type="caution">
    <text evidence="2">The sequence shown here is derived from an EMBL/GenBank/DDBJ whole genome shotgun (WGS) entry which is preliminary data.</text>
</comment>
<dbReference type="AlphaFoldDB" id="A0AA88HCR2"/>